<comment type="similarity">
    <text evidence="3">Belongs to the THOC3 family.</text>
</comment>
<accession>A0A835ZG62</accession>
<feature type="repeat" description="WD" evidence="4">
    <location>
        <begin position="86"/>
        <end position="128"/>
    </location>
</feature>
<dbReference type="SMART" id="SM00320">
    <property type="entry name" value="WD40"/>
    <property type="match status" value="4"/>
</dbReference>
<dbReference type="GO" id="GO:0006406">
    <property type="term" value="P:mRNA export from nucleus"/>
    <property type="evidence" value="ECO:0007669"/>
    <property type="project" value="InterPro"/>
</dbReference>
<dbReference type="OrthoDB" id="340259at2759"/>
<proteinExistence type="inferred from homology"/>
<protein>
    <submittedName>
        <fullName evidence="5">WD40-repeat-containing domain protein</fullName>
    </submittedName>
</protein>
<evidence type="ECO:0000313" key="5">
    <source>
        <dbReference type="EMBL" id="KAG5188358.1"/>
    </source>
</evidence>
<dbReference type="SUPFAM" id="SSF50978">
    <property type="entry name" value="WD40 repeat-like"/>
    <property type="match status" value="1"/>
</dbReference>
<evidence type="ECO:0000256" key="4">
    <source>
        <dbReference type="PROSITE-ProRule" id="PRU00221"/>
    </source>
</evidence>
<dbReference type="PRINTS" id="PR00320">
    <property type="entry name" value="GPROTEINBRPT"/>
</dbReference>
<dbReference type="AlphaFoldDB" id="A0A835ZG62"/>
<dbReference type="PANTHER" id="PTHR22839:SF0">
    <property type="entry name" value="THO COMPLEX SUBUNIT 3"/>
    <property type="match status" value="1"/>
</dbReference>
<gene>
    <name evidence="5" type="ORF">JKP88DRAFT_206636</name>
</gene>
<dbReference type="InterPro" id="IPR036322">
    <property type="entry name" value="WD40_repeat_dom_sf"/>
</dbReference>
<dbReference type="Gene3D" id="2.130.10.10">
    <property type="entry name" value="YVTN repeat-like/Quinoprotein amine dehydrogenase"/>
    <property type="match status" value="2"/>
</dbReference>
<keyword evidence="2" id="KW-0677">Repeat</keyword>
<evidence type="ECO:0000313" key="6">
    <source>
        <dbReference type="Proteomes" id="UP000664859"/>
    </source>
</evidence>
<dbReference type="InterPro" id="IPR040132">
    <property type="entry name" value="Tex1/THOC3"/>
</dbReference>
<keyword evidence="6" id="KW-1185">Reference proteome</keyword>
<dbReference type="GO" id="GO:0000445">
    <property type="term" value="C:THO complex part of transcription export complex"/>
    <property type="evidence" value="ECO:0007669"/>
    <property type="project" value="TreeGrafter"/>
</dbReference>
<dbReference type="PROSITE" id="PS00678">
    <property type="entry name" value="WD_REPEATS_1"/>
    <property type="match status" value="1"/>
</dbReference>
<comment type="caution">
    <text evidence="5">The sequence shown here is derived from an EMBL/GenBank/DDBJ whole genome shotgun (WGS) entry which is preliminary data.</text>
</comment>
<reference evidence="5" key="1">
    <citation type="submission" date="2021-02" db="EMBL/GenBank/DDBJ databases">
        <title>First Annotated Genome of the Yellow-green Alga Tribonema minus.</title>
        <authorList>
            <person name="Mahan K.M."/>
        </authorList>
    </citation>
    <scope>NUCLEOTIDE SEQUENCE</scope>
    <source>
        <strain evidence="5">UTEX B ZZ1240</strain>
    </source>
</reference>
<dbReference type="Proteomes" id="UP000664859">
    <property type="component" value="Unassembled WGS sequence"/>
</dbReference>
<dbReference type="PROSITE" id="PS50082">
    <property type="entry name" value="WD_REPEATS_2"/>
    <property type="match status" value="3"/>
</dbReference>
<feature type="repeat" description="WD" evidence="4">
    <location>
        <begin position="33"/>
        <end position="64"/>
    </location>
</feature>
<name>A0A835ZG62_9STRA</name>
<dbReference type="InterPro" id="IPR019775">
    <property type="entry name" value="WD40_repeat_CS"/>
</dbReference>
<evidence type="ECO:0000256" key="2">
    <source>
        <dbReference type="ARBA" id="ARBA00022737"/>
    </source>
</evidence>
<dbReference type="EMBL" id="JAFCMP010000070">
    <property type="protein sequence ID" value="KAG5188358.1"/>
    <property type="molecule type" value="Genomic_DNA"/>
</dbReference>
<evidence type="ECO:0000256" key="1">
    <source>
        <dbReference type="ARBA" id="ARBA00022574"/>
    </source>
</evidence>
<dbReference type="InterPro" id="IPR001680">
    <property type="entry name" value="WD40_rpt"/>
</dbReference>
<sequence length="424" mass="43906">MAALKRLEDLGAQKVGDWHERPAFAKVDVAACKVVHERRLTAVAWSAAGGAFAAASEDKTASLWALDPRGGSGGGGGGAARETARLRGHHDHVCGVRWDPANEAVLATASLDKSVRLWDARTGKQAASVELGAELAGVEWSPNGQRLIVFADQANRSGDTLLFVLDARMPASARARRTAKYPHAVNALAFAPAGGHVFVASARTSRETGLTHGTVDVLEFTPGGDHAPPVLRAARSLLAHPSPVQALAVTPHGGGLLASGGDDCLAQLWGLRDLACARGVTHLPSPICALAFSHDGAYLATAMTGASVTVSSAATGEFLHKNEVVQQMPTNDTDIMWDRTVATSVAWHPSRHILLAALDRDAYRREPMVVSADSVAGGGGGDGGGYRGGGGNRYGGGGSATVTIPGSNGMPHNLVRIMTFGALR</sequence>
<organism evidence="5 6">
    <name type="scientific">Tribonema minus</name>
    <dbReference type="NCBI Taxonomy" id="303371"/>
    <lineage>
        <taxon>Eukaryota</taxon>
        <taxon>Sar</taxon>
        <taxon>Stramenopiles</taxon>
        <taxon>Ochrophyta</taxon>
        <taxon>PX clade</taxon>
        <taxon>Xanthophyceae</taxon>
        <taxon>Tribonematales</taxon>
        <taxon>Tribonemataceae</taxon>
        <taxon>Tribonema</taxon>
    </lineage>
</organism>
<dbReference type="InterPro" id="IPR015943">
    <property type="entry name" value="WD40/YVTN_repeat-like_dom_sf"/>
</dbReference>
<dbReference type="PANTHER" id="PTHR22839">
    <property type="entry name" value="THO COMPLEX SUBUNIT 3 THO3"/>
    <property type="match status" value="1"/>
</dbReference>
<dbReference type="PROSITE" id="PS50294">
    <property type="entry name" value="WD_REPEATS_REGION"/>
    <property type="match status" value="1"/>
</dbReference>
<feature type="repeat" description="WD" evidence="4">
    <location>
        <begin position="237"/>
        <end position="272"/>
    </location>
</feature>
<evidence type="ECO:0000256" key="3">
    <source>
        <dbReference type="ARBA" id="ARBA00046343"/>
    </source>
</evidence>
<keyword evidence="1 4" id="KW-0853">WD repeat</keyword>
<dbReference type="InterPro" id="IPR020472">
    <property type="entry name" value="WD40_PAC1"/>
</dbReference>
<dbReference type="Pfam" id="PF00400">
    <property type="entry name" value="WD40"/>
    <property type="match status" value="3"/>
</dbReference>